<dbReference type="Proteomes" id="UP001610432">
    <property type="component" value="Unassembled WGS sequence"/>
</dbReference>
<dbReference type="InterPro" id="IPR036673">
    <property type="entry name" value="Cyanovirin-N_sf"/>
</dbReference>
<evidence type="ECO:0000313" key="4">
    <source>
        <dbReference type="Proteomes" id="UP001610432"/>
    </source>
</evidence>
<evidence type="ECO:0000313" key="3">
    <source>
        <dbReference type="EMBL" id="KAL2859114.1"/>
    </source>
</evidence>
<sequence>MRYLIITWLFAALVHAGNFINTCSTIVLDDDYHLHAECSSKSGVRVPSQLDLDLCFSQDGGALVLKSKGGDTVSTCPLCALHADPPNDLQLLCHCSTNLQEYTHIDLTTRMVIFPVTTNPRTRNIHPLPHPEALHIRAESSIRLPLWGELLQVPSYLIRREAIAGRMRDTRAAITVLVTAKTGVGVSKNATSGKFAILQKTPINASRCRASPLGRKVMCVLLA</sequence>
<feature type="chain" id="PRO_5046303265" description="Cyanovirin-N domain-containing protein" evidence="1">
    <location>
        <begin position="17"/>
        <end position="223"/>
    </location>
</feature>
<dbReference type="EMBL" id="JBFXLQ010000205">
    <property type="protein sequence ID" value="KAL2859114.1"/>
    <property type="molecule type" value="Genomic_DNA"/>
</dbReference>
<keyword evidence="1" id="KW-0732">Signal</keyword>
<name>A0ABR4L3H2_9EURO</name>
<accession>A0ABR4L3H2</accession>
<feature type="domain" description="Cyanovirin-N" evidence="2">
    <location>
        <begin position="19"/>
        <end position="110"/>
    </location>
</feature>
<organism evidence="3 4">
    <name type="scientific">Aspergillus lucknowensis</name>
    <dbReference type="NCBI Taxonomy" id="176173"/>
    <lineage>
        <taxon>Eukaryota</taxon>
        <taxon>Fungi</taxon>
        <taxon>Dikarya</taxon>
        <taxon>Ascomycota</taxon>
        <taxon>Pezizomycotina</taxon>
        <taxon>Eurotiomycetes</taxon>
        <taxon>Eurotiomycetidae</taxon>
        <taxon>Eurotiales</taxon>
        <taxon>Aspergillaceae</taxon>
        <taxon>Aspergillus</taxon>
        <taxon>Aspergillus subgen. Nidulantes</taxon>
    </lineage>
</organism>
<comment type="caution">
    <text evidence="3">The sequence shown here is derived from an EMBL/GenBank/DDBJ whole genome shotgun (WGS) entry which is preliminary data.</text>
</comment>
<dbReference type="Gene3D" id="2.30.60.10">
    <property type="entry name" value="Cyanovirin-N"/>
    <property type="match status" value="1"/>
</dbReference>
<dbReference type="InterPro" id="IPR011058">
    <property type="entry name" value="Cyanovirin-N"/>
</dbReference>
<gene>
    <name evidence="3" type="ORF">BJX67DRAFT_386741</name>
</gene>
<feature type="signal peptide" evidence="1">
    <location>
        <begin position="1"/>
        <end position="16"/>
    </location>
</feature>
<proteinExistence type="predicted"/>
<protein>
    <recommendedName>
        <fullName evidence="2">Cyanovirin-N domain-containing protein</fullName>
    </recommendedName>
</protein>
<dbReference type="SUPFAM" id="SSF51322">
    <property type="entry name" value="Cyanovirin-N"/>
    <property type="match status" value="1"/>
</dbReference>
<evidence type="ECO:0000256" key="1">
    <source>
        <dbReference type="SAM" id="SignalP"/>
    </source>
</evidence>
<reference evidence="3 4" key="1">
    <citation type="submission" date="2024-07" db="EMBL/GenBank/DDBJ databases">
        <title>Section-level genome sequencing and comparative genomics of Aspergillus sections Usti and Cavernicolus.</title>
        <authorList>
            <consortium name="Lawrence Berkeley National Laboratory"/>
            <person name="Nybo J.L."/>
            <person name="Vesth T.C."/>
            <person name="Theobald S."/>
            <person name="Frisvad J.C."/>
            <person name="Larsen T.O."/>
            <person name="Kjaerboelling I."/>
            <person name="Rothschild-Mancinelli K."/>
            <person name="Lyhne E.K."/>
            <person name="Kogle M.E."/>
            <person name="Barry K."/>
            <person name="Clum A."/>
            <person name="Na H."/>
            <person name="Ledsgaard L."/>
            <person name="Lin J."/>
            <person name="Lipzen A."/>
            <person name="Kuo A."/>
            <person name="Riley R."/>
            <person name="Mondo S."/>
            <person name="Labutti K."/>
            <person name="Haridas S."/>
            <person name="Pangalinan J."/>
            <person name="Salamov A.A."/>
            <person name="Simmons B.A."/>
            <person name="Magnuson J.K."/>
            <person name="Chen J."/>
            <person name="Drula E."/>
            <person name="Henrissat B."/>
            <person name="Wiebenga A."/>
            <person name="Lubbers R.J."/>
            <person name="Gomes A.C."/>
            <person name="Macurrencykelacurrency M.R."/>
            <person name="Stajich J."/>
            <person name="Grigoriev I.V."/>
            <person name="Mortensen U.H."/>
            <person name="De Vries R.P."/>
            <person name="Baker S.E."/>
            <person name="Andersen M.R."/>
        </authorList>
    </citation>
    <scope>NUCLEOTIDE SEQUENCE [LARGE SCALE GENOMIC DNA]</scope>
    <source>
        <strain evidence="3 4">CBS 449.75</strain>
    </source>
</reference>
<keyword evidence="4" id="KW-1185">Reference proteome</keyword>
<evidence type="ECO:0000259" key="2">
    <source>
        <dbReference type="Pfam" id="PF08881"/>
    </source>
</evidence>
<dbReference type="GeneID" id="98149199"/>
<dbReference type="Pfam" id="PF08881">
    <property type="entry name" value="CVNH"/>
    <property type="match status" value="1"/>
</dbReference>
<dbReference type="RefSeq" id="XP_070880292.1">
    <property type="nucleotide sequence ID" value="XM_071034127.1"/>
</dbReference>